<dbReference type="RefSeq" id="WP_072871240.1">
    <property type="nucleotide sequence ID" value="NZ_FQZM01000059.1"/>
</dbReference>
<dbReference type="STRING" id="1121432.SAMN02745219_03299"/>
<evidence type="ECO:0000313" key="2">
    <source>
        <dbReference type="EMBL" id="SHJ77306.1"/>
    </source>
</evidence>
<dbReference type="Pfam" id="PF13508">
    <property type="entry name" value="Acetyltransf_7"/>
    <property type="match status" value="1"/>
</dbReference>
<dbReference type="EMBL" id="FQZM01000059">
    <property type="protein sequence ID" value="SHJ77306.1"/>
    <property type="molecule type" value="Genomic_DNA"/>
</dbReference>
<protein>
    <submittedName>
        <fullName evidence="2">Acetyltransferase (GNAT) domain-containing protein</fullName>
    </submittedName>
</protein>
<gene>
    <name evidence="2" type="ORF">SAMN02745219_03299</name>
</gene>
<dbReference type="OrthoDB" id="1806652at2"/>
<keyword evidence="2" id="KW-0808">Transferase</keyword>
<dbReference type="InterPro" id="IPR016181">
    <property type="entry name" value="Acyl_CoA_acyltransferase"/>
</dbReference>
<feature type="domain" description="N-acetyltransferase" evidence="1">
    <location>
        <begin position="7"/>
        <end position="166"/>
    </location>
</feature>
<evidence type="ECO:0000259" key="1">
    <source>
        <dbReference type="PROSITE" id="PS51186"/>
    </source>
</evidence>
<sequence>MISRRDYHFYLYFPERAEQIGTYFASRLPGVGKVPWFICETLSCLFDDLGEINPDYPGFKKMSEHFVLSMFGSDGQPVGFCVFIPERLDLIQIDIILIKKELRERGLGRLLLGYLEQALEQGTILYVRQVTNTGRKFFTRCGFARDVQLFKVLSENNRLLKEKACYTPAVCACV</sequence>
<proteinExistence type="predicted"/>
<dbReference type="Proteomes" id="UP000184529">
    <property type="component" value="Unassembled WGS sequence"/>
</dbReference>
<evidence type="ECO:0000313" key="3">
    <source>
        <dbReference type="Proteomes" id="UP000184529"/>
    </source>
</evidence>
<name>A0A1M6M1L8_9FIRM</name>
<keyword evidence="3" id="KW-1185">Reference proteome</keyword>
<dbReference type="Gene3D" id="3.40.630.30">
    <property type="match status" value="1"/>
</dbReference>
<reference evidence="3" key="1">
    <citation type="submission" date="2016-11" db="EMBL/GenBank/DDBJ databases">
        <authorList>
            <person name="Varghese N."/>
            <person name="Submissions S."/>
        </authorList>
    </citation>
    <scope>NUCLEOTIDE SEQUENCE [LARGE SCALE GENOMIC DNA]</scope>
    <source>
        <strain evidence="3">DSM 16057</strain>
    </source>
</reference>
<dbReference type="InterPro" id="IPR000182">
    <property type="entry name" value="GNAT_dom"/>
</dbReference>
<dbReference type="GO" id="GO:0016747">
    <property type="term" value="F:acyltransferase activity, transferring groups other than amino-acyl groups"/>
    <property type="evidence" value="ECO:0007669"/>
    <property type="project" value="InterPro"/>
</dbReference>
<accession>A0A1M6M1L8</accession>
<dbReference type="AlphaFoldDB" id="A0A1M6M1L8"/>
<dbReference type="PROSITE" id="PS51186">
    <property type="entry name" value="GNAT"/>
    <property type="match status" value="1"/>
</dbReference>
<organism evidence="2 3">
    <name type="scientific">Desulfofundulus thermosubterraneus DSM 16057</name>
    <dbReference type="NCBI Taxonomy" id="1121432"/>
    <lineage>
        <taxon>Bacteria</taxon>
        <taxon>Bacillati</taxon>
        <taxon>Bacillota</taxon>
        <taxon>Clostridia</taxon>
        <taxon>Eubacteriales</taxon>
        <taxon>Peptococcaceae</taxon>
        <taxon>Desulfofundulus</taxon>
    </lineage>
</organism>
<dbReference type="SUPFAM" id="SSF55729">
    <property type="entry name" value="Acyl-CoA N-acyltransferases (Nat)"/>
    <property type="match status" value="1"/>
</dbReference>